<feature type="domain" description="RNA polymerase sigma factor 70 region 4 type 2" evidence="1">
    <location>
        <begin position="108"/>
        <end position="142"/>
    </location>
</feature>
<protein>
    <submittedName>
        <fullName evidence="2">RNA polymerase sigma factor</fullName>
    </submittedName>
</protein>
<reference evidence="3" key="1">
    <citation type="journal article" date="2019" name="Int. J. Syst. Evol. Microbiol.">
        <title>The Global Catalogue of Microorganisms (GCM) 10K type strain sequencing project: providing services to taxonomists for standard genome sequencing and annotation.</title>
        <authorList>
            <consortium name="The Broad Institute Genomics Platform"/>
            <consortium name="The Broad Institute Genome Sequencing Center for Infectious Disease"/>
            <person name="Wu L."/>
            <person name="Ma J."/>
        </authorList>
    </citation>
    <scope>NUCLEOTIDE SEQUENCE [LARGE SCALE GENOMIC DNA]</scope>
    <source>
        <strain evidence="3">KCTC 62192</strain>
    </source>
</reference>
<name>A0ABV7AMD0_9RHOB</name>
<dbReference type="Proteomes" id="UP001595443">
    <property type="component" value="Unassembled WGS sequence"/>
</dbReference>
<evidence type="ECO:0000313" key="2">
    <source>
        <dbReference type="EMBL" id="MFC2970147.1"/>
    </source>
</evidence>
<dbReference type="InterPro" id="IPR036388">
    <property type="entry name" value="WH-like_DNA-bd_sf"/>
</dbReference>
<sequence>MDADPWAEYARLQSMLGRTTNAYKAAGIEAAMTDLLERIGRGEVPNVEQVNNLIVNRTGKERRRRAMIHVGRDDISMERESCGVADAAESRLMLIKCAQACGPRDFSLLVRQAQGYTLAEVAEQTGAKVTTLKTRAHRARKLILALAA</sequence>
<organism evidence="2 3">
    <name type="scientific">Acidimangrovimonas pyrenivorans</name>
    <dbReference type="NCBI Taxonomy" id="2030798"/>
    <lineage>
        <taxon>Bacteria</taxon>
        <taxon>Pseudomonadati</taxon>
        <taxon>Pseudomonadota</taxon>
        <taxon>Alphaproteobacteria</taxon>
        <taxon>Rhodobacterales</taxon>
        <taxon>Paracoccaceae</taxon>
        <taxon>Acidimangrovimonas</taxon>
    </lineage>
</organism>
<dbReference type="SUPFAM" id="SSF88659">
    <property type="entry name" value="Sigma3 and sigma4 domains of RNA polymerase sigma factors"/>
    <property type="match status" value="1"/>
</dbReference>
<dbReference type="RefSeq" id="WP_377834908.1">
    <property type="nucleotide sequence ID" value="NZ_JBHRSK010000017.1"/>
</dbReference>
<dbReference type="Pfam" id="PF08281">
    <property type="entry name" value="Sigma70_r4_2"/>
    <property type="match status" value="1"/>
</dbReference>
<comment type="caution">
    <text evidence="2">The sequence shown here is derived from an EMBL/GenBank/DDBJ whole genome shotgun (WGS) entry which is preliminary data.</text>
</comment>
<evidence type="ECO:0000313" key="3">
    <source>
        <dbReference type="Proteomes" id="UP001595443"/>
    </source>
</evidence>
<proteinExistence type="predicted"/>
<evidence type="ECO:0000259" key="1">
    <source>
        <dbReference type="Pfam" id="PF08281"/>
    </source>
</evidence>
<dbReference type="InterPro" id="IPR013324">
    <property type="entry name" value="RNA_pol_sigma_r3/r4-like"/>
</dbReference>
<dbReference type="InterPro" id="IPR013249">
    <property type="entry name" value="RNA_pol_sigma70_r4_t2"/>
</dbReference>
<dbReference type="Gene3D" id="1.10.10.10">
    <property type="entry name" value="Winged helix-like DNA-binding domain superfamily/Winged helix DNA-binding domain"/>
    <property type="match status" value="1"/>
</dbReference>
<accession>A0ABV7AMD0</accession>
<gene>
    <name evidence="2" type="ORF">ACFOES_18770</name>
</gene>
<keyword evidence="3" id="KW-1185">Reference proteome</keyword>
<dbReference type="EMBL" id="JBHRSK010000017">
    <property type="protein sequence ID" value="MFC2970147.1"/>
    <property type="molecule type" value="Genomic_DNA"/>
</dbReference>